<organism evidence="8">
    <name type="scientific">Nippostrongylus brasiliensis</name>
    <name type="common">Rat hookworm</name>
    <dbReference type="NCBI Taxonomy" id="27835"/>
    <lineage>
        <taxon>Eukaryota</taxon>
        <taxon>Metazoa</taxon>
        <taxon>Ecdysozoa</taxon>
        <taxon>Nematoda</taxon>
        <taxon>Chromadorea</taxon>
        <taxon>Rhabditida</taxon>
        <taxon>Rhabditina</taxon>
        <taxon>Rhabditomorpha</taxon>
        <taxon>Strongyloidea</taxon>
        <taxon>Heligmosomidae</taxon>
        <taxon>Nippostrongylus</taxon>
    </lineage>
</organism>
<dbReference type="SMART" id="SM00020">
    <property type="entry name" value="Tryp_SPc"/>
    <property type="match status" value="1"/>
</dbReference>
<evidence type="ECO:0000313" key="6">
    <source>
        <dbReference type="EMBL" id="VDL71684.1"/>
    </source>
</evidence>
<dbReference type="WBParaSite" id="NBR_0000809401-mRNA-1">
    <property type="protein sequence ID" value="NBR_0000809401-mRNA-1"/>
    <property type="gene ID" value="NBR_0000809401"/>
</dbReference>
<dbReference type="Gene3D" id="2.40.10.10">
    <property type="entry name" value="Trypsin-like serine proteases"/>
    <property type="match status" value="1"/>
</dbReference>
<dbReference type="PANTHER" id="PTHR24256">
    <property type="entry name" value="TRYPTASE-RELATED"/>
    <property type="match status" value="1"/>
</dbReference>
<dbReference type="SUPFAM" id="SSF50494">
    <property type="entry name" value="Trypsin-like serine proteases"/>
    <property type="match status" value="1"/>
</dbReference>
<dbReference type="PRINTS" id="PR00722">
    <property type="entry name" value="CHYMOTRYPSIN"/>
</dbReference>
<dbReference type="STRING" id="27835.A0A0N4XYE3"/>
<evidence type="ECO:0000256" key="2">
    <source>
        <dbReference type="ARBA" id="ARBA00024195"/>
    </source>
</evidence>
<dbReference type="OMA" id="CVKTWRF"/>
<dbReference type="CDD" id="cd00190">
    <property type="entry name" value="Tryp_SPc"/>
    <property type="match status" value="1"/>
</dbReference>
<dbReference type="EMBL" id="UYSL01019962">
    <property type="protein sequence ID" value="VDL71684.1"/>
    <property type="molecule type" value="Genomic_DNA"/>
</dbReference>
<dbReference type="InterPro" id="IPR051487">
    <property type="entry name" value="Ser/Thr_Proteases_Immune/Dev"/>
</dbReference>
<reference evidence="8" key="1">
    <citation type="submission" date="2017-02" db="UniProtKB">
        <authorList>
            <consortium name="WormBaseParasite"/>
        </authorList>
    </citation>
    <scope>IDENTIFICATION</scope>
</reference>
<dbReference type="InterPro" id="IPR033116">
    <property type="entry name" value="TRYPSIN_SER"/>
</dbReference>
<evidence type="ECO:0000313" key="7">
    <source>
        <dbReference type="Proteomes" id="UP000271162"/>
    </source>
</evidence>
<dbReference type="Pfam" id="PF00089">
    <property type="entry name" value="Trypsin"/>
    <property type="match status" value="1"/>
</dbReference>
<name>A0A0N4XYE3_NIPBR</name>
<dbReference type="InterPro" id="IPR001314">
    <property type="entry name" value="Peptidase_S1A"/>
</dbReference>
<dbReference type="GO" id="GO:0004252">
    <property type="term" value="F:serine-type endopeptidase activity"/>
    <property type="evidence" value="ECO:0007669"/>
    <property type="project" value="InterPro"/>
</dbReference>
<keyword evidence="7" id="KW-1185">Reference proteome</keyword>
<reference evidence="6 7" key="2">
    <citation type="submission" date="2018-11" db="EMBL/GenBank/DDBJ databases">
        <authorList>
            <consortium name="Pathogen Informatics"/>
        </authorList>
    </citation>
    <scope>NUCLEOTIDE SEQUENCE [LARGE SCALE GENOMIC DNA]</scope>
</reference>
<dbReference type="FunFam" id="2.40.10.10:FF:000068">
    <property type="entry name" value="transmembrane protease serine 2"/>
    <property type="match status" value="1"/>
</dbReference>
<protein>
    <submittedName>
        <fullName evidence="8">Peptidase S1 domain-containing protein</fullName>
    </submittedName>
</protein>
<feature type="chain" id="PRO_5043124968" evidence="4">
    <location>
        <begin position="17"/>
        <end position="301"/>
    </location>
</feature>
<dbReference type="PROSITE" id="PS50240">
    <property type="entry name" value="TRYPSIN_DOM"/>
    <property type="match status" value="1"/>
</dbReference>
<dbReference type="InterPro" id="IPR018114">
    <property type="entry name" value="TRYPSIN_HIS"/>
</dbReference>
<dbReference type="GO" id="GO:0006508">
    <property type="term" value="P:proteolysis"/>
    <property type="evidence" value="ECO:0007669"/>
    <property type="project" value="UniProtKB-KW"/>
</dbReference>
<evidence type="ECO:0000313" key="8">
    <source>
        <dbReference type="WBParaSite" id="NBR_0000809401-mRNA-1"/>
    </source>
</evidence>
<evidence type="ECO:0000256" key="3">
    <source>
        <dbReference type="RuleBase" id="RU363034"/>
    </source>
</evidence>
<dbReference type="PROSITE" id="PS00135">
    <property type="entry name" value="TRYPSIN_SER"/>
    <property type="match status" value="1"/>
</dbReference>
<dbReference type="InterPro" id="IPR001254">
    <property type="entry name" value="Trypsin_dom"/>
</dbReference>
<keyword evidence="3" id="KW-0720">Serine protease</keyword>
<evidence type="ECO:0000259" key="5">
    <source>
        <dbReference type="PROSITE" id="PS50240"/>
    </source>
</evidence>
<evidence type="ECO:0000256" key="1">
    <source>
        <dbReference type="ARBA" id="ARBA00023157"/>
    </source>
</evidence>
<keyword evidence="4" id="KW-0732">Signal</keyword>
<dbReference type="PROSITE" id="PS00134">
    <property type="entry name" value="TRYPSIN_HIS"/>
    <property type="match status" value="1"/>
</dbReference>
<dbReference type="Proteomes" id="UP000271162">
    <property type="component" value="Unassembled WGS sequence"/>
</dbReference>
<keyword evidence="3" id="KW-0645">Protease</keyword>
<feature type="domain" description="Peptidase S1" evidence="5">
    <location>
        <begin position="29"/>
        <end position="279"/>
    </location>
</feature>
<feature type="signal peptide" evidence="4">
    <location>
        <begin position="1"/>
        <end position="16"/>
    </location>
</feature>
<dbReference type="InterPro" id="IPR009003">
    <property type="entry name" value="Peptidase_S1_PA"/>
</dbReference>
<evidence type="ECO:0000256" key="4">
    <source>
        <dbReference type="SAM" id="SignalP"/>
    </source>
</evidence>
<comment type="similarity">
    <text evidence="2">Belongs to the peptidase S1 family. CLIP subfamily.</text>
</comment>
<keyword evidence="3" id="KW-0378">Hydrolase</keyword>
<sequence length="301" mass="32341">MLLLGTLLIGVRFIDCLTLCDPPNSLVRVIGGSTAPIGNYPWQAAVVFYDGSEQAMMCGATIVDDRWVLTAAHCVMNTWKTAFILTGLGTVTDPRHTVHVEEAVIHPDYDENEIINDIALVKSKKSLLRRGVTAVCFTRDDTRLLASADTAIVLGFGLHIGEDLSRTGDELTMGVSDVILETTLPIIPRRQCQSEWSILSGGTMRITDRQICAGSLLHGTAPGDSGGPLLVKDPLGRLVQVAVTSYGAGGVQGLLDQSTYPGVYTRVSPYIPWMELVTNSASVSPELIAFLGLFIFCSCEG</sequence>
<accession>A0A0N4XYE3</accession>
<gene>
    <name evidence="6" type="ORF">NBR_LOCUS8095</name>
</gene>
<dbReference type="AlphaFoldDB" id="A0A0N4XYE3"/>
<keyword evidence="1" id="KW-1015">Disulfide bond</keyword>
<dbReference type="InterPro" id="IPR043504">
    <property type="entry name" value="Peptidase_S1_PA_chymotrypsin"/>
</dbReference>
<proteinExistence type="inferred from homology"/>